<reference evidence="12 13" key="1">
    <citation type="submission" date="2018-07" db="EMBL/GenBank/DDBJ databases">
        <title>Genome sequences of Haloplanus sp. CBA1112.</title>
        <authorList>
            <person name="Kim Y.B."/>
            <person name="Roh S.W."/>
        </authorList>
    </citation>
    <scope>NUCLEOTIDE SEQUENCE [LARGE SCALE GENOMIC DNA]</scope>
    <source>
        <strain evidence="12 13">CBA1112</strain>
    </source>
</reference>
<feature type="transmembrane region" description="Helical" evidence="10">
    <location>
        <begin position="359"/>
        <end position="380"/>
    </location>
</feature>
<dbReference type="InterPro" id="IPR050222">
    <property type="entry name" value="MATE_MdtK"/>
</dbReference>
<keyword evidence="5 10" id="KW-0812">Transmembrane</keyword>
<gene>
    <name evidence="12" type="ORF">DU484_03220</name>
    <name evidence="11" type="ORF">DU500_03660</name>
</gene>
<protein>
    <recommendedName>
        <fullName evidence="9">Multidrug-efflux transporter</fullName>
    </recommendedName>
</protein>
<dbReference type="Pfam" id="PF01554">
    <property type="entry name" value="MatE"/>
    <property type="match status" value="2"/>
</dbReference>
<keyword evidence="8 10" id="KW-0472">Membrane</keyword>
<accession>A0A345E9T0</accession>
<feature type="transmembrane region" description="Helical" evidence="10">
    <location>
        <begin position="320"/>
        <end position="339"/>
    </location>
</feature>
<name>A0A345E9T0_9EURY</name>
<dbReference type="PIRSF" id="PIRSF006603">
    <property type="entry name" value="DinF"/>
    <property type="match status" value="1"/>
</dbReference>
<sequence length="486" mass="49088">MSDRREAIVEGSIPRTLVGLALPLVAQNVVRVAQQVIDTFWLGRLGETAVAAVGLTIPVLGVCFALLVTPFVGTQILVSQRVGADDDAGAHRMVVHGFVLALLVGALVGGAVFLGAGPVVRLVGAGPDVAPLAALYLAVVALGLPLAGASDAVEAGFVGRGDSRASLWINVATVAVNVVLDPFLIFGWWVFPRLGVRGAALATVGGYAAGLCLALALALGPRMNLARRHLTLTAADFRDLLSVGAPITGRQVVSQSVRVLLVGVVALAGGAAGLAAYTIGARVASVAVLPSRGLGQAAQSMVGQNVGADRPDRARRTTRVGVAVAAGALAVLGAVQWLVPVPVARVFVPSLAGDGLALTVQYLTILAYGYPAIGVVDALLAGFNGASRTRTSFVADLLKYWTVRLPVAALALPATASVSLLGVTVAPGLDLGMPAVFWAVTGSNVVAAVGVGAYYAYAVRGGLFVDAAADVATAADESEAAAEPTD</sequence>
<dbReference type="InterPro" id="IPR048279">
    <property type="entry name" value="MdtK-like"/>
</dbReference>
<proteinExistence type="predicted"/>
<evidence type="ECO:0000313" key="14">
    <source>
        <dbReference type="Proteomes" id="UP000253273"/>
    </source>
</evidence>
<dbReference type="EMBL" id="CP031150">
    <property type="protein sequence ID" value="AXG05605.1"/>
    <property type="molecule type" value="Genomic_DNA"/>
</dbReference>
<evidence type="ECO:0000256" key="7">
    <source>
        <dbReference type="ARBA" id="ARBA00023065"/>
    </source>
</evidence>
<keyword evidence="6 10" id="KW-1133">Transmembrane helix</keyword>
<comment type="subcellular location">
    <subcellularLocation>
        <location evidence="1">Cell membrane</location>
        <topology evidence="1">Multi-pass membrane protein</topology>
    </subcellularLocation>
</comment>
<dbReference type="InterPro" id="IPR002528">
    <property type="entry name" value="MATE_fam"/>
</dbReference>
<keyword evidence="14" id="KW-1185">Reference proteome</keyword>
<dbReference type="OrthoDB" id="214119at2157"/>
<evidence type="ECO:0000256" key="1">
    <source>
        <dbReference type="ARBA" id="ARBA00004651"/>
    </source>
</evidence>
<evidence type="ECO:0000313" key="13">
    <source>
        <dbReference type="Proteomes" id="UP000252985"/>
    </source>
</evidence>
<dbReference type="GO" id="GO:0006811">
    <property type="term" value="P:monoatomic ion transport"/>
    <property type="evidence" value="ECO:0007669"/>
    <property type="project" value="UniProtKB-KW"/>
</dbReference>
<feature type="transmembrane region" description="Helical" evidence="10">
    <location>
        <begin position="167"/>
        <end position="191"/>
    </location>
</feature>
<feature type="transmembrane region" description="Helical" evidence="10">
    <location>
        <begin position="401"/>
        <end position="423"/>
    </location>
</feature>
<dbReference type="RefSeq" id="WP_114584754.1">
    <property type="nucleotide sequence ID" value="NZ_CP031148.1"/>
</dbReference>
<evidence type="ECO:0000256" key="5">
    <source>
        <dbReference type="ARBA" id="ARBA00022692"/>
    </source>
</evidence>
<evidence type="ECO:0000256" key="10">
    <source>
        <dbReference type="SAM" id="Phobius"/>
    </source>
</evidence>
<dbReference type="Proteomes" id="UP000252985">
    <property type="component" value="Chromosome"/>
</dbReference>
<dbReference type="GO" id="GO:0005886">
    <property type="term" value="C:plasma membrane"/>
    <property type="evidence" value="ECO:0007669"/>
    <property type="project" value="UniProtKB-SubCell"/>
</dbReference>
<evidence type="ECO:0000313" key="12">
    <source>
        <dbReference type="EMBL" id="AXG08952.1"/>
    </source>
</evidence>
<dbReference type="PANTHER" id="PTHR43298">
    <property type="entry name" value="MULTIDRUG RESISTANCE PROTEIN NORM-RELATED"/>
    <property type="match status" value="1"/>
</dbReference>
<feature type="transmembrane region" description="Helical" evidence="10">
    <location>
        <begin position="129"/>
        <end position="147"/>
    </location>
</feature>
<dbReference type="EMBL" id="CP031148">
    <property type="protein sequence ID" value="AXG08952.1"/>
    <property type="molecule type" value="Genomic_DNA"/>
</dbReference>
<accession>A0A345E083</accession>
<dbReference type="KEGG" id="haq:DU484_03220"/>
<dbReference type="GO" id="GO:0015297">
    <property type="term" value="F:antiporter activity"/>
    <property type="evidence" value="ECO:0007669"/>
    <property type="project" value="UniProtKB-KW"/>
</dbReference>
<feature type="transmembrane region" description="Helical" evidence="10">
    <location>
        <begin position="49"/>
        <end position="72"/>
    </location>
</feature>
<evidence type="ECO:0000256" key="9">
    <source>
        <dbReference type="ARBA" id="ARBA00031636"/>
    </source>
</evidence>
<keyword evidence="3" id="KW-0050">Antiport</keyword>
<dbReference type="KEGG" id="haj:DU500_03660"/>
<evidence type="ECO:0000256" key="4">
    <source>
        <dbReference type="ARBA" id="ARBA00022475"/>
    </source>
</evidence>
<keyword evidence="4" id="KW-1003">Cell membrane</keyword>
<evidence type="ECO:0000313" key="11">
    <source>
        <dbReference type="EMBL" id="AXG05605.1"/>
    </source>
</evidence>
<evidence type="ECO:0000256" key="3">
    <source>
        <dbReference type="ARBA" id="ARBA00022449"/>
    </source>
</evidence>
<evidence type="ECO:0000256" key="6">
    <source>
        <dbReference type="ARBA" id="ARBA00022989"/>
    </source>
</evidence>
<reference evidence="11 14" key="2">
    <citation type="submission" date="2018-07" db="EMBL/GenBank/DDBJ databases">
        <title>Genome sequences of Haloplanus sp. CBA1113.</title>
        <authorList>
            <person name="Kim Y.B."/>
            <person name="Roh S.W."/>
        </authorList>
    </citation>
    <scope>NUCLEOTIDE SEQUENCE [LARGE SCALE GENOMIC DNA]</scope>
    <source>
        <strain evidence="11 14">CBA1113</strain>
    </source>
</reference>
<dbReference type="GeneID" id="37285956"/>
<dbReference type="GO" id="GO:0042910">
    <property type="term" value="F:xenobiotic transmembrane transporter activity"/>
    <property type="evidence" value="ECO:0007669"/>
    <property type="project" value="InterPro"/>
</dbReference>
<feature type="transmembrane region" description="Helical" evidence="10">
    <location>
        <begin position="93"/>
        <end position="117"/>
    </location>
</feature>
<dbReference type="Proteomes" id="UP000253273">
    <property type="component" value="Chromosome"/>
</dbReference>
<dbReference type="PANTHER" id="PTHR43298:SF2">
    <property type="entry name" value="FMN_FAD EXPORTER YEEO-RELATED"/>
    <property type="match status" value="1"/>
</dbReference>
<organism evidence="12 13">
    <name type="scientific">Haloplanus rubicundus</name>
    <dbReference type="NCBI Taxonomy" id="1547898"/>
    <lineage>
        <taxon>Archaea</taxon>
        <taxon>Methanobacteriati</taxon>
        <taxon>Methanobacteriota</taxon>
        <taxon>Stenosarchaea group</taxon>
        <taxon>Halobacteria</taxon>
        <taxon>Halobacteriales</taxon>
        <taxon>Haloferacaceae</taxon>
        <taxon>Haloplanus</taxon>
    </lineage>
</organism>
<dbReference type="NCBIfam" id="TIGR00797">
    <property type="entry name" value="matE"/>
    <property type="match status" value="1"/>
</dbReference>
<dbReference type="AlphaFoldDB" id="A0A345E9T0"/>
<keyword evidence="2" id="KW-0813">Transport</keyword>
<feature type="transmembrane region" description="Helical" evidence="10">
    <location>
        <begin position="197"/>
        <end position="219"/>
    </location>
</feature>
<keyword evidence="7" id="KW-0406">Ion transport</keyword>
<feature type="transmembrane region" description="Helical" evidence="10">
    <location>
        <begin position="435"/>
        <end position="457"/>
    </location>
</feature>
<evidence type="ECO:0000256" key="2">
    <source>
        <dbReference type="ARBA" id="ARBA00022448"/>
    </source>
</evidence>
<evidence type="ECO:0000256" key="8">
    <source>
        <dbReference type="ARBA" id="ARBA00023136"/>
    </source>
</evidence>